<dbReference type="PANTHER" id="PTHR43369:SF2">
    <property type="entry name" value="PHOSPHORIBOSYLGLYCINAMIDE FORMYLTRANSFERASE"/>
    <property type="match status" value="1"/>
</dbReference>
<feature type="domain" description="Formyl transferase N-terminal" evidence="6">
    <location>
        <begin position="112"/>
        <end position="161"/>
    </location>
</feature>
<name>A0A453A029_AEGTS</name>
<reference evidence="7" key="3">
    <citation type="journal article" date="2017" name="Nature">
        <title>Genome sequence of the progenitor of the wheat D genome Aegilops tauschii.</title>
        <authorList>
            <person name="Luo M.C."/>
            <person name="Gu Y.Q."/>
            <person name="Puiu D."/>
            <person name="Wang H."/>
            <person name="Twardziok S.O."/>
            <person name="Deal K.R."/>
            <person name="Huo N."/>
            <person name="Zhu T."/>
            <person name="Wang L."/>
            <person name="Wang Y."/>
            <person name="McGuire P.E."/>
            <person name="Liu S."/>
            <person name="Long H."/>
            <person name="Ramasamy R.K."/>
            <person name="Rodriguez J.C."/>
            <person name="Van S.L."/>
            <person name="Yuan L."/>
            <person name="Wang Z."/>
            <person name="Xia Z."/>
            <person name="Xiao L."/>
            <person name="Anderson O.D."/>
            <person name="Ouyang S."/>
            <person name="Liang Y."/>
            <person name="Zimin A.V."/>
            <person name="Pertea G."/>
            <person name="Qi P."/>
            <person name="Bennetzen J.L."/>
            <person name="Dai X."/>
            <person name="Dawson M.W."/>
            <person name="Muller H.G."/>
            <person name="Kugler K."/>
            <person name="Rivarola-Duarte L."/>
            <person name="Spannagl M."/>
            <person name="Mayer K.F.X."/>
            <person name="Lu F.H."/>
            <person name="Bevan M.W."/>
            <person name="Leroy P."/>
            <person name="Li P."/>
            <person name="You F.M."/>
            <person name="Sun Q."/>
            <person name="Liu Z."/>
            <person name="Lyons E."/>
            <person name="Wicker T."/>
            <person name="Salzberg S.L."/>
            <person name="Devos K.M."/>
            <person name="Dvorak J."/>
        </authorList>
    </citation>
    <scope>NUCLEOTIDE SEQUENCE [LARGE SCALE GENOMIC DNA]</scope>
    <source>
        <strain evidence="7">cv. AL8/78</strain>
    </source>
</reference>
<reference evidence="7" key="4">
    <citation type="submission" date="2019-03" db="UniProtKB">
        <authorList>
            <consortium name="EnsemblPlants"/>
        </authorList>
    </citation>
    <scope>IDENTIFICATION</scope>
</reference>
<sequence length="163" mass="16723">SQRTKLRSSFTPRRRFSAPPPLPPVRRCPVMEAAAVASPGSGLRYLSPIDPAQKRQRSRSARVGGFGTKWGQPRAAVACRRPHRVEAAAAARDSGAGAGDSSSGSGGVRSKKRLAVFVSGGGSNLRSIHEATAAGGKASSGDVVALVTDKPGCGGAEYARRSG</sequence>
<evidence type="ECO:0000256" key="5">
    <source>
        <dbReference type="SAM" id="MobiDB-lite"/>
    </source>
</evidence>
<reference evidence="8" key="1">
    <citation type="journal article" date="2014" name="Science">
        <title>Ancient hybridizations among the ancestral genomes of bread wheat.</title>
        <authorList>
            <consortium name="International Wheat Genome Sequencing Consortium,"/>
            <person name="Marcussen T."/>
            <person name="Sandve S.R."/>
            <person name="Heier L."/>
            <person name="Spannagl M."/>
            <person name="Pfeifer M."/>
            <person name="Jakobsen K.S."/>
            <person name="Wulff B.B."/>
            <person name="Steuernagel B."/>
            <person name="Mayer K.F."/>
            <person name="Olsen O.A."/>
        </authorList>
    </citation>
    <scope>NUCLEOTIDE SEQUENCE [LARGE SCALE GENOMIC DNA]</scope>
    <source>
        <strain evidence="8">cv. AL8/78</strain>
    </source>
</reference>
<organism evidence="7 8">
    <name type="scientific">Aegilops tauschii subsp. strangulata</name>
    <name type="common">Goatgrass</name>
    <dbReference type="NCBI Taxonomy" id="200361"/>
    <lineage>
        <taxon>Eukaryota</taxon>
        <taxon>Viridiplantae</taxon>
        <taxon>Streptophyta</taxon>
        <taxon>Embryophyta</taxon>
        <taxon>Tracheophyta</taxon>
        <taxon>Spermatophyta</taxon>
        <taxon>Magnoliopsida</taxon>
        <taxon>Liliopsida</taxon>
        <taxon>Poales</taxon>
        <taxon>Poaceae</taxon>
        <taxon>BOP clade</taxon>
        <taxon>Pooideae</taxon>
        <taxon>Triticodae</taxon>
        <taxon>Triticeae</taxon>
        <taxon>Triticinae</taxon>
        <taxon>Aegilops</taxon>
    </lineage>
</organism>
<comment type="pathway">
    <text evidence="1">Purine metabolism; IMP biosynthesis via de novo pathway; N(2)-formyl-N(1)-(5-phospho-D-ribosyl)glycinamide from N(1)-(5-phospho-D-ribosyl)glycinamide (10-formyl THF route): step 1/1.</text>
</comment>
<dbReference type="InterPro" id="IPR002376">
    <property type="entry name" value="Formyl_transf_N"/>
</dbReference>
<dbReference type="GO" id="GO:0009507">
    <property type="term" value="C:chloroplast"/>
    <property type="evidence" value="ECO:0007669"/>
    <property type="project" value="TreeGrafter"/>
</dbReference>
<dbReference type="Gramene" id="AET1Gv20991000.1">
    <property type="protein sequence ID" value="AET1Gv20991000.1"/>
    <property type="gene ID" value="AET1Gv20991000"/>
</dbReference>
<evidence type="ECO:0000256" key="4">
    <source>
        <dbReference type="ARBA" id="ARBA00022755"/>
    </source>
</evidence>
<dbReference type="Proteomes" id="UP000015105">
    <property type="component" value="Chromosome 1D"/>
</dbReference>
<feature type="compositionally biased region" description="Basic residues" evidence="5">
    <location>
        <begin position="1"/>
        <end position="16"/>
    </location>
</feature>
<feature type="compositionally biased region" description="Low complexity" evidence="5">
    <location>
        <begin position="87"/>
        <end position="103"/>
    </location>
</feature>
<dbReference type="GO" id="GO:0006189">
    <property type="term" value="P:'de novo' IMP biosynthetic process"/>
    <property type="evidence" value="ECO:0007669"/>
    <property type="project" value="TreeGrafter"/>
</dbReference>
<dbReference type="Pfam" id="PF00551">
    <property type="entry name" value="Formyl_trans_N"/>
    <property type="match status" value="1"/>
</dbReference>
<evidence type="ECO:0000256" key="1">
    <source>
        <dbReference type="ARBA" id="ARBA00005054"/>
    </source>
</evidence>
<dbReference type="Gene3D" id="3.40.50.170">
    <property type="entry name" value="Formyl transferase, N-terminal domain"/>
    <property type="match status" value="1"/>
</dbReference>
<feature type="region of interest" description="Disordered" evidence="5">
    <location>
        <begin position="42"/>
        <end position="111"/>
    </location>
</feature>
<keyword evidence="4" id="KW-0658">Purine biosynthesis</keyword>
<protein>
    <recommendedName>
        <fullName evidence="2">phosphoribosylglycinamide formyltransferase 1</fullName>
        <ecNumber evidence="2">2.1.2.2</ecNumber>
    </recommendedName>
</protein>
<evidence type="ECO:0000313" key="7">
    <source>
        <dbReference type="EnsemblPlants" id="AET1Gv20991000.1"/>
    </source>
</evidence>
<dbReference type="AlphaFoldDB" id="A0A453A029"/>
<reference evidence="8" key="2">
    <citation type="journal article" date="2017" name="Nat. Plants">
        <title>The Aegilops tauschii genome reveals multiple impacts of transposons.</title>
        <authorList>
            <person name="Zhao G."/>
            <person name="Zou C."/>
            <person name="Li K."/>
            <person name="Wang K."/>
            <person name="Li T."/>
            <person name="Gao L."/>
            <person name="Zhang X."/>
            <person name="Wang H."/>
            <person name="Yang Z."/>
            <person name="Liu X."/>
            <person name="Jiang W."/>
            <person name="Mao L."/>
            <person name="Kong X."/>
            <person name="Jiao Y."/>
            <person name="Jia J."/>
        </authorList>
    </citation>
    <scope>NUCLEOTIDE SEQUENCE [LARGE SCALE GENOMIC DNA]</scope>
    <source>
        <strain evidence="8">cv. AL8/78</strain>
    </source>
</reference>
<evidence type="ECO:0000256" key="2">
    <source>
        <dbReference type="ARBA" id="ARBA00012254"/>
    </source>
</evidence>
<dbReference type="PANTHER" id="PTHR43369">
    <property type="entry name" value="PHOSPHORIBOSYLGLYCINAMIDE FORMYLTRANSFERASE"/>
    <property type="match status" value="1"/>
</dbReference>
<proteinExistence type="predicted"/>
<accession>A0A453A029</accession>
<keyword evidence="8" id="KW-1185">Reference proteome</keyword>
<evidence type="ECO:0000259" key="6">
    <source>
        <dbReference type="Pfam" id="PF00551"/>
    </source>
</evidence>
<dbReference type="EC" id="2.1.2.2" evidence="2"/>
<keyword evidence="3" id="KW-0808">Transferase</keyword>
<reference evidence="7" key="5">
    <citation type="journal article" date="2021" name="G3 (Bethesda)">
        <title>Aegilops tauschii genome assembly Aet v5.0 features greater sequence contiguity and improved annotation.</title>
        <authorList>
            <person name="Wang L."/>
            <person name="Zhu T."/>
            <person name="Rodriguez J.C."/>
            <person name="Deal K.R."/>
            <person name="Dubcovsky J."/>
            <person name="McGuire P.E."/>
            <person name="Lux T."/>
            <person name="Spannagl M."/>
            <person name="Mayer K.F.X."/>
            <person name="Baldrich P."/>
            <person name="Meyers B.C."/>
            <person name="Huo N."/>
            <person name="Gu Y.Q."/>
            <person name="Zhou H."/>
            <person name="Devos K.M."/>
            <person name="Bennetzen J.L."/>
            <person name="Unver T."/>
            <person name="Budak H."/>
            <person name="Gulick P.J."/>
            <person name="Galiba G."/>
            <person name="Kalapos B."/>
            <person name="Nelson D.R."/>
            <person name="Li P."/>
            <person name="You F.M."/>
            <person name="Luo M.C."/>
            <person name="Dvorak J."/>
        </authorList>
    </citation>
    <scope>NUCLEOTIDE SEQUENCE [LARGE SCALE GENOMIC DNA]</scope>
    <source>
        <strain evidence="7">cv. AL8/78</strain>
    </source>
</reference>
<dbReference type="EnsemblPlants" id="AET1Gv20991000.1">
    <property type="protein sequence ID" value="AET1Gv20991000.1"/>
    <property type="gene ID" value="AET1Gv20991000"/>
</dbReference>
<evidence type="ECO:0000256" key="3">
    <source>
        <dbReference type="ARBA" id="ARBA00022679"/>
    </source>
</evidence>
<dbReference type="GO" id="GO:0004644">
    <property type="term" value="F:phosphoribosylglycinamide formyltransferase activity"/>
    <property type="evidence" value="ECO:0007669"/>
    <property type="project" value="UniProtKB-EC"/>
</dbReference>
<evidence type="ECO:0000313" key="8">
    <source>
        <dbReference type="Proteomes" id="UP000015105"/>
    </source>
</evidence>
<feature type="region of interest" description="Disordered" evidence="5">
    <location>
        <begin position="1"/>
        <end position="26"/>
    </location>
</feature>